<reference evidence="1" key="2">
    <citation type="submission" date="2021-03" db="UniProtKB">
        <authorList>
            <consortium name="EnsemblPlants"/>
        </authorList>
    </citation>
    <scope>IDENTIFICATION</scope>
</reference>
<protein>
    <submittedName>
        <fullName evidence="1">Uncharacterized protein</fullName>
    </submittedName>
</protein>
<accession>A0A803PLJ7</accession>
<organism evidence="1 2">
    <name type="scientific">Cannabis sativa</name>
    <name type="common">Hemp</name>
    <name type="synonym">Marijuana</name>
    <dbReference type="NCBI Taxonomy" id="3483"/>
    <lineage>
        <taxon>Eukaryota</taxon>
        <taxon>Viridiplantae</taxon>
        <taxon>Streptophyta</taxon>
        <taxon>Embryophyta</taxon>
        <taxon>Tracheophyta</taxon>
        <taxon>Spermatophyta</taxon>
        <taxon>Magnoliopsida</taxon>
        <taxon>eudicotyledons</taxon>
        <taxon>Gunneridae</taxon>
        <taxon>Pentapetalae</taxon>
        <taxon>rosids</taxon>
        <taxon>fabids</taxon>
        <taxon>Rosales</taxon>
        <taxon>Cannabaceae</taxon>
        <taxon>Cannabis</taxon>
    </lineage>
</organism>
<dbReference type="EMBL" id="UZAU01000542">
    <property type="status" value="NOT_ANNOTATED_CDS"/>
    <property type="molecule type" value="Genomic_DNA"/>
</dbReference>
<proteinExistence type="predicted"/>
<reference evidence="1" key="1">
    <citation type="submission" date="2018-11" db="EMBL/GenBank/DDBJ databases">
        <authorList>
            <person name="Grassa J C."/>
        </authorList>
    </citation>
    <scope>NUCLEOTIDE SEQUENCE [LARGE SCALE GENOMIC DNA]</scope>
</reference>
<dbReference type="EnsemblPlants" id="evm.model.05.1492">
    <property type="protein sequence ID" value="cds.evm.model.05.1492"/>
    <property type="gene ID" value="evm.TU.05.1492"/>
</dbReference>
<dbReference type="AlphaFoldDB" id="A0A803PLJ7"/>
<keyword evidence="2" id="KW-1185">Reference proteome</keyword>
<dbReference type="Proteomes" id="UP000596661">
    <property type="component" value="Chromosome 5"/>
</dbReference>
<dbReference type="Gramene" id="evm.model.05.1492">
    <property type="protein sequence ID" value="cds.evm.model.05.1492"/>
    <property type="gene ID" value="evm.TU.05.1492"/>
</dbReference>
<sequence length="145" mass="16405">MMALIFLLYTEEVISSQHHFENFVQASSVHHLGIAMPWSSSPHHHLGLTYFATPRHHLGPSRDENSKIIISDQAKMTTSICYLNPRGKPTNITSTQLASSWPYNLNMHLDPRREGNKHHPDPHVIFAPSGMLFTLARTSHDSLES</sequence>
<evidence type="ECO:0000313" key="1">
    <source>
        <dbReference type="EnsemblPlants" id="cds.evm.model.05.1492"/>
    </source>
</evidence>
<name>A0A803PLJ7_CANSA</name>
<evidence type="ECO:0000313" key="2">
    <source>
        <dbReference type="Proteomes" id="UP000596661"/>
    </source>
</evidence>